<sequence length="164" mass="17627">MGVLTDYFRAADAADVVRAMRTEDGDPLVNGEHAVFEGVEAKGVDAPIVLGALIAAIRQVPWSADLVAETMVWPTTPMPGPDGPAAEDDPWATGPWVSRLDPAVRDTLADALDAALPDTVARWARTEELYGASAEDLLPVAQSLVTLARRARDDDQQLYCWVCL</sequence>
<organism evidence="1 2">
    <name type="scientific">Stackebrandtia nassauensis (strain DSM 44728 / CIP 108903 / NRRL B-16338 / NBRC 102104 / LLR-40K-21)</name>
    <dbReference type="NCBI Taxonomy" id="446470"/>
    <lineage>
        <taxon>Bacteria</taxon>
        <taxon>Bacillati</taxon>
        <taxon>Actinomycetota</taxon>
        <taxon>Actinomycetes</taxon>
        <taxon>Glycomycetales</taxon>
        <taxon>Glycomycetaceae</taxon>
        <taxon>Stackebrandtia</taxon>
    </lineage>
</organism>
<evidence type="ECO:0000313" key="2">
    <source>
        <dbReference type="Proteomes" id="UP000000844"/>
    </source>
</evidence>
<dbReference type="KEGG" id="sna:Snas_3724"/>
<dbReference type="eggNOG" id="ENOG50338NK">
    <property type="taxonomic scope" value="Bacteria"/>
</dbReference>
<evidence type="ECO:0008006" key="3">
    <source>
        <dbReference type="Google" id="ProtNLM"/>
    </source>
</evidence>
<dbReference type="Proteomes" id="UP000000844">
    <property type="component" value="Chromosome"/>
</dbReference>
<accession>D3PXQ1</accession>
<dbReference type="RefSeq" id="WP_013018952.1">
    <property type="nucleotide sequence ID" value="NC_013947.1"/>
</dbReference>
<dbReference type="STRING" id="446470.Snas_3724"/>
<keyword evidence="2" id="KW-1185">Reference proteome</keyword>
<dbReference type="AlphaFoldDB" id="D3PXQ1"/>
<protein>
    <recommendedName>
        <fullName evidence="3">DUF1877 family protein</fullName>
    </recommendedName>
</protein>
<name>D3PXQ1_STANL</name>
<reference evidence="1 2" key="1">
    <citation type="journal article" date="2009" name="Stand. Genomic Sci.">
        <title>Complete genome sequence of Stackebrandtia nassauensis type strain (LLR-40K-21).</title>
        <authorList>
            <person name="Munk C."/>
            <person name="Lapidus A."/>
            <person name="Copeland A."/>
            <person name="Jando M."/>
            <person name="Mayilraj S."/>
            <person name="Glavina Del Rio T."/>
            <person name="Nolan M."/>
            <person name="Chen F."/>
            <person name="Lucas S."/>
            <person name="Tice H."/>
            <person name="Cheng J.F."/>
            <person name="Han C."/>
            <person name="Detter J.C."/>
            <person name="Bruce D."/>
            <person name="Goodwin L."/>
            <person name="Chain P."/>
            <person name="Pitluck S."/>
            <person name="Goker M."/>
            <person name="Ovchinikova G."/>
            <person name="Pati A."/>
            <person name="Ivanova N."/>
            <person name="Mavromatis K."/>
            <person name="Chen A."/>
            <person name="Palaniappan K."/>
            <person name="Land M."/>
            <person name="Hauser L."/>
            <person name="Chang Y.J."/>
            <person name="Jeffries C.D."/>
            <person name="Bristow J."/>
            <person name="Eisen J.A."/>
            <person name="Markowitz V."/>
            <person name="Hugenholtz P."/>
            <person name="Kyrpides N.C."/>
            <person name="Klenk H.P."/>
        </authorList>
    </citation>
    <scope>NUCLEOTIDE SEQUENCE [LARGE SCALE GENOMIC DNA]</scope>
    <source>
        <strain evidence="2">DSM 44728 / CIP 108903 / NRRL B-16338 / NBRC 102104 / LLR-40K-21</strain>
    </source>
</reference>
<gene>
    <name evidence="1" type="ordered locus">Snas_3724</name>
</gene>
<dbReference type="OrthoDB" id="3537879at2"/>
<proteinExistence type="predicted"/>
<dbReference type="HOGENOM" id="CLU_131457_2_0_11"/>
<dbReference type="EMBL" id="CP001778">
    <property type="protein sequence ID" value="ADD43381.1"/>
    <property type="molecule type" value="Genomic_DNA"/>
</dbReference>
<evidence type="ECO:0000313" key="1">
    <source>
        <dbReference type="EMBL" id="ADD43381.1"/>
    </source>
</evidence>